<sequence>MSLTRRDFLIQSGALAACASLPGTLLAQAADTPRKGGVLTVLLGGEQRILNPALRASTGVYVVSSKIIESLVDLDASGKPAPVLATSWSSSPDGKTITFKLREGVTWHDGKPFTSADVQYNAMELWKKHLNYGTALHLYLDAVDTPNAQTAVFRYSRPMPIELLLRALCDLGYVVPRHKFEGSNVLENPANTAPIGTGPFRFTQYERGQFVIAERNAAYWRKTAPYLDRVVWRIITDKSAAAAALETGEAQLTTYSHVGLADLERFKKDGRFKVSTKGLEANSYNNTLEFNVRRKELSDVRVRRAIAHAIDVDFFIKNFLYGTAKPATGPIPSTSSFYPGGKQPYPFDRKRAEALLDEAGFKRGADGNRFTLKLVPIQNGEDVPLFATYVQQSLAQVGIKVTVQQLDIAGALSTVYRDWNFDLATGWHQYRGDPAVSTTVWYRSGSPKGAPWTNQYGWQSAKVDKLIDDAASEINPARRKALYAEWVKEVNDELPVWMVTEREFYSITSKRVHNDHNTPRWPSSSWYDTWLSA</sequence>
<dbReference type="InterPro" id="IPR006311">
    <property type="entry name" value="TAT_signal"/>
</dbReference>
<gene>
    <name evidence="4" type="ORF">F7R26_027005</name>
</gene>
<dbReference type="GO" id="GO:0030288">
    <property type="term" value="C:outer membrane-bounded periplasmic space"/>
    <property type="evidence" value="ECO:0007669"/>
    <property type="project" value="UniProtKB-ARBA"/>
</dbReference>
<dbReference type="EMBL" id="CP062804">
    <property type="protein sequence ID" value="QOT81030.1"/>
    <property type="molecule type" value="Genomic_DNA"/>
</dbReference>
<dbReference type="PIRSF" id="PIRSF002741">
    <property type="entry name" value="MppA"/>
    <property type="match status" value="1"/>
</dbReference>
<dbReference type="CDD" id="cd08517">
    <property type="entry name" value="PBP2_NikA_DppA_OppA_like_13"/>
    <property type="match status" value="1"/>
</dbReference>
<dbReference type="Gene3D" id="3.40.190.10">
    <property type="entry name" value="Periplasmic binding protein-like II"/>
    <property type="match status" value="1"/>
</dbReference>
<dbReference type="GO" id="GO:0015833">
    <property type="term" value="P:peptide transport"/>
    <property type="evidence" value="ECO:0007669"/>
    <property type="project" value="TreeGrafter"/>
</dbReference>
<reference evidence="4 5" key="1">
    <citation type="submission" date="2020-10" db="EMBL/GenBank/DDBJ databases">
        <title>Complete genome sequence of Cupriavidus basilensis CCUG 49340T.</title>
        <authorList>
            <person name="Salva-Serra F."/>
            <person name="Donoso R.A."/>
            <person name="Cho K.H."/>
            <person name="Yoo J.A."/>
            <person name="Lee K."/>
            <person name="Yoon S.-H."/>
            <person name="Perez-Pantoja D."/>
            <person name="Moore E.R.B."/>
        </authorList>
    </citation>
    <scope>NUCLEOTIDE SEQUENCE [LARGE SCALE GENOMIC DNA]</scope>
    <source>
        <strain evidence="5">CCUG 49340</strain>
    </source>
</reference>
<dbReference type="RefSeq" id="WP_150986599.1">
    <property type="nucleotide sequence ID" value="NZ_CP062804.1"/>
</dbReference>
<dbReference type="InterPro" id="IPR039424">
    <property type="entry name" value="SBP_5"/>
</dbReference>
<name>A0A643FTJ5_9BURK</name>
<dbReference type="Pfam" id="PF00496">
    <property type="entry name" value="SBP_bac_5"/>
    <property type="match status" value="1"/>
</dbReference>
<dbReference type="PANTHER" id="PTHR30290">
    <property type="entry name" value="PERIPLASMIC BINDING COMPONENT OF ABC TRANSPORTER"/>
    <property type="match status" value="1"/>
</dbReference>
<dbReference type="SUPFAM" id="SSF53850">
    <property type="entry name" value="Periplasmic binding protein-like II"/>
    <property type="match status" value="1"/>
</dbReference>
<feature type="domain" description="Solute-binding protein family 5" evidence="3">
    <location>
        <begin position="79"/>
        <end position="444"/>
    </location>
</feature>
<dbReference type="GO" id="GO:0043190">
    <property type="term" value="C:ATP-binding cassette (ABC) transporter complex"/>
    <property type="evidence" value="ECO:0007669"/>
    <property type="project" value="InterPro"/>
</dbReference>
<evidence type="ECO:0000313" key="4">
    <source>
        <dbReference type="EMBL" id="QOT81030.1"/>
    </source>
</evidence>
<proteinExistence type="inferred from homology"/>
<dbReference type="PROSITE" id="PS51257">
    <property type="entry name" value="PROKAR_LIPOPROTEIN"/>
    <property type="match status" value="1"/>
</dbReference>
<dbReference type="GeneID" id="98404597"/>
<evidence type="ECO:0000313" key="5">
    <source>
        <dbReference type="Proteomes" id="UP000397656"/>
    </source>
</evidence>
<protein>
    <submittedName>
        <fullName evidence="4">ABC transporter substrate-binding protein</fullName>
    </submittedName>
</protein>
<dbReference type="GO" id="GO:1904680">
    <property type="term" value="F:peptide transmembrane transporter activity"/>
    <property type="evidence" value="ECO:0007669"/>
    <property type="project" value="TreeGrafter"/>
</dbReference>
<evidence type="ECO:0000256" key="1">
    <source>
        <dbReference type="ARBA" id="ARBA00005695"/>
    </source>
</evidence>
<organism evidence="4 5">
    <name type="scientific">Cupriavidus basilensis</name>
    <dbReference type="NCBI Taxonomy" id="68895"/>
    <lineage>
        <taxon>Bacteria</taxon>
        <taxon>Pseudomonadati</taxon>
        <taxon>Pseudomonadota</taxon>
        <taxon>Betaproteobacteria</taxon>
        <taxon>Burkholderiales</taxon>
        <taxon>Burkholderiaceae</taxon>
        <taxon>Cupriavidus</taxon>
    </lineage>
</organism>
<dbReference type="Proteomes" id="UP000397656">
    <property type="component" value="Chromosome 2"/>
</dbReference>
<evidence type="ECO:0000256" key="2">
    <source>
        <dbReference type="ARBA" id="ARBA00022729"/>
    </source>
</evidence>
<dbReference type="InterPro" id="IPR000914">
    <property type="entry name" value="SBP_5_dom"/>
</dbReference>
<dbReference type="PROSITE" id="PS51318">
    <property type="entry name" value="TAT"/>
    <property type="match status" value="1"/>
</dbReference>
<dbReference type="AlphaFoldDB" id="A0A643FTJ5"/>
<dbReference type="Gene3D" id="3.90.76.10">
    <property type="entry name" value="Dipeptide-binding Protein, Domain 1"/>
    <property type="match status" value="1"/>
</dbReference>
<accession>A0A643FTJ5</accession>
<dbReference type="Gene3D" id="3.10.105.10">
    <property type="entry name" value="Dipeptide-binding Protein, Domain 3"/>
    <property type="match status" value="1"/>
</dbReference>
<comment type="similarity">
    <text evidence="1">Belongs to the bacterial solute-binding protein 5 family.</text>
</comment>
<evidence type="ECO:0000259" key="3">
    <source>
        <dbReference type="Pfam" id="PF00496"/>
    </source>
</evidence>
<dbReference type="InterPro" id="IPR030678">
    <property type="entry name" value="Peptide/Ni-bd"/>
</dbReference>
<keyword evidence="2" id="KW-0732">Signal</keyword>
<dbReference type="PANTHER" id="PTHR30290:SF38">
    <property type="entry name" value="D,D-DIPEPTIDE-BINDING PERIPLASMIC PROTEIN DDPA-RELATED"/>
    <property type="match status" value="1"/>
</dbReference>